<sequence>MQRLRSSGTSILGSLVAVPQLKRKALNSWAAMQDTYFSAKDIFDRHKAVFTIGTSIASVTTAWIGYSLRHLHERRVDQRLETIEKAMSSNYNLGHSEIRKITGSGSVSAPACVATAGTALIIGYGLGWRGGKWHANRQFRKEQMKLLGQIKPRGWELLGRVTTQDGYILSMQRIPEGQSGKTSGNRPPVLLQHGLLMDGITWLLLPPDQSLAFVLADNGFDVWLANTRGTKYSSGHTSLSPNDPAYWNWSWDELVAYDLPATFQYVHDQSGQKLHYIGHSLVNQLLNTLRSAALLSPIAFVGQMASPLARYAADNFIGEDLYWLGVKEFNPRGEAVIKLLQDICSKPGVDCTNLLTSFTGKNCCLNSSIVDVFLDHEPQPTATKNLIHLAQMIREGNIAMYDYNNADENRKHYGQPTPPVYNMTSIPNDIPLFLGCGGKDALSDVKDVKLLLNSLKDHDGDKLVVLYRDDYAHADFVMGENAKQVVYDPLMAFFRLQ</sequence>
<dbReference type="PANTHER" id="PTHR11005">
    <property type="entry name" value="LYSOSOMAL ACID LIPASE-RELATED"/>
    <property type="match status" value="1"/>
</dbReference>
<dbReference type="Gene3D" id="3.40.50.1820">
    <property type="entry name" value="alpha/beta hydrolase"/>
    <property type="match status" value="1"/>
</dbReference>
<dbReference type="SUPFAM" id="SSF53474">
    <property type="entry name" value="alpha/beta-Hydrolases"/>
    <property type="match status" value="1"/>
</dbReference>
<feature type="domain" description="Partial AB-hydrolase lipase" evidence="1">
    <location>
        <begin position="160"/>
        <end position="204"/>
    </location>
</feature>
<organism evidence="2 3">
    <name type="scientific">Juglans regia</name>
    <name type="common">English walnut</name>
    <dbReference type="NCBI Taxonomy" id="51240"/>
    <lineage>
        <taxon>Eukaryota</taxon>
        <taxon>Viridiplantae</taxon>
        <taxon>Streptophyta</taxon>
        <taxon>Embryophyta</taxon>
        <taxon>Tracheophyta</taxon>
        <taxon>Spermatophyta</taxon>
        <taxon>Magnoliopsida</taxon>
        <taxon>eudicotyledons</taxon>
        <taxon>Gunneridae</taxon>
        <taxon>Pentapetalae</taxon>
        <taxon>rosids</taxon>
        <taxon>fabids</taxon>
        <taxon>Fagales</taxon>
        <taxon>Juglandaceae</taxon>
        <taxon>Juglans</taxon>
    </lineage>
</organism>
<dbReference type="STRING" id="51240.A0A2I4GA50"/>
<dbReference type="InterPro" id="IPR006693">
    <property type="entry name" value="AB_hydrolase_lipase"/>
</dbReference>
<dbReference type="GO" id="GO:0006629">
    <property type="term" value="P:lipid metabolic process"/>
    <property type="evidence" value="ECO:0000318"/>
    <property type="project" value="GO_Central"/>
</dbReference>
<dbReference type="InterPro" id="IPR029058">
    <property type="entry name" value="AB_hydrolase_fold"/>
</dbReference>
<dbReference type="GO" id="GO:0016298">
    <property type="term" value="F:lipase activity"/>
    <property type="evidence" value="ECO:0000318"/>
    <property type="project" value="GO_Central"/>
</dbReference>
<dbReference type="Proteomes" id="UP000235220">
    <property type="component" value="Chromosome 1"/>
</dbReference>
<dbReference type="OrthoDB" id="9974421at2759"/>
<dbReference type="KEGG" id="jre:109006067"/>
<dbReference type="Pfam" id="PF04083">
    <property type="entry name" value="Abhydro_lipase"/>
    <property type="match status" value="1"/>
</dbReference>
<dbReference type="GeneID" id="109006067"/>
<keyword evidence="2" id="KW-1185">Reference proteome</keyword>
<evidence type="ECO:0000313" key="3">
    <source>
        <dbReference type="RefSeq" id="XP_018840772.1"/>
    </source>
</evidence>
<name>A0A2I4GA50_JUGRE</name>
<dbReference type="RefSeq" id="XP_018840772.1">
    <property type="nucleotide sequence ID" value="XM_018985227.2"/>
</dbReference>
<evidence type="ECO:0000259" key="1">
    <source>
        <dbReference type="Pfam" id="PF04083"/>
    </source>
</evidence>
<evidence type="ECO:0000313" key="2">
    <source>
        <dbReference type="Proteomes" id="UP000235220"/>
    </source>
</evidence>
<dbReference type="AlphaFoldDB" id="A0A2I4GA50"/>
<proteinExistence type="predicted"/>
<dbReference type="FunFam" id="3.40.50.1820:FF:000126">
    <property type="entry name" value="Lipase"/>
    <property type="match status" value="1"/>
</dbReference>
<protein>
    <submittedName>
        <fullName evidence="3">Triacylglycerol lipase 2-like</fullName>
    </submittedName>
</protein>
<dbReference type="InParanoid" id="A0A2I4GA50"/>
<accession>A0A2I4GA50</accession>
<gene>
    <name evidence="3" type="primary">LOC109006067</name>
</gene>
<reference evidence="3" key="1">
    <citation type="submission" date="2025-08" db="UniProtKB">
        <authorList>
            <consortium name="RefSeq"/>
        </authorList>
    </citation>
    <scope>IDENTIFICATION</scope>
    <source>
        <tissue evidence="3">Leaves</tissue>
    </source>
</reference>